<organism evidence="2 3">
    <name type="scientific">Ammonicoccus fulvus</name>
    <dbReference type="NCBI Taxonomy" id="3138240"/>
    <lineage>
        <taxon>Bacteria</taxon>
        <taxon>Bacillati</taxon>
        <taxon>Actinomycetota</taxon>
        <taxon>Actinomycetes</taxon>
        <taxon>Propionibacteriales</taxon>
        <taxon>Propionibacteriaceae</taxon>
        <taxon>Ammonicoccus</taxon>
    </lineage>
</organism>
<reference evidence="2 3" key="1">
    <citation type="submission" date="2024-04" db="EMBL/GenBank/DDBJ databases">
        <title>Isolation of an actinomycete strain from pig manure.</title>
        <authorList>
            <person name="Gong T."/>
            <person name="Yu Z."/>
            <person name="An M."/>
            <person name="Wei C."/>
            <person name="Yang W."/>
            <person name="Liu L."/>
        </authorList>
    </citation>
    <scope>NUCLEOTIDE SEQUENCE [LARGE SCALE GENOMIC DNA]</scope>
    <source>
        <strain evidence="2 3">ZF39</strain>
    </source>
</reference>
<accession>A0ABZ3FIN1</accession>
<dbReference type="SUPFAM" id="SSF53335">
    <property type="entry name" value="S-adenosyl-L-methionine-dependent methyltransferases"/>
    <property type="match status" value="1"/>
</dbReference>
<dbReference type="Gene3D" id="3.40.50.150">
    <property type="entry name" value="Vaccinia Virus protein VP39"/>
    <property type="match status" value="1"/>
</dbReference>
<keyword evidence="2" id="KW-0489">Methyltransferase</keyword>
<keyword evidence="3" id="KW-1185">Reference proteome</keyword>
<dbReference type="Pfam" id="PF08241">
    <property type="entry name" value="Methyltransf_11"/>
    <property type="match status" value="1"/>
</dbReference>
<feature type="domain" description="Methyltransferase type 11" evidence="1">
    <location>
        <begin position="6"/>
        <end position="92"/>
    </location>
</feature>
<protein>
    <submittedName>
        <fullName evidence="2">Methyltransferase domain-containing protein</fullName>
    </submittedName>
</protein>
<dbReference type="RefSeq" id="WP_425307308.1">
    <property type="nucleotide sequence ID" value="NZ_CP154795.1"/>
</dbReference>
<keyword evidence="2" id="KW-0808">Transferase</keyword>
<evidence type="ECO:0000259" key="1">
    <source>
        <dbReference type="Pfam" id="PF08241"/>
    </source>
</evidence>
<dbReference type="GO" id="GO:0008168">
    <property type="term" value="F:methyltransferase activity"/>
    <property type="evidence" value="ECO:0007669"/>
    <property type="project" value="UniProtKB-KW"/>
</dbReference>
<dbReference type="Proteomes" id="UP001442841">
    <property type="component" value="Chromosome"/>
</dbReference>
<proteinExistence type="predicted"/>
<dbReference type="InterPro" id="IPR013216">
    <property type="entry name" value="Methyltransf_11"/>
</dbReference>
<name>A0ABZ3FIN1_9ACTN</name>
<dbReference type="InterPro" id="IPR029063">
    <property type="entry name" value="SAM-dependent_MTases_sf"/>
</dbReference>
<sequence length="230" mass="24641">MSGAEPGALTGELVRLVGAARVAACDPSPDFVTACRARYPGVDVRAGQAEALDYADGQFDIAYAQLVFHFVSDPGRATAEMRRVVAPSGRVALCVWDFTVGMQMLRAFWDAALSLDPNAPGELGTFRFGRVNELSDLLTSAGLTDVQEEELTVSSEYSDFDELWETFELGIGPAGAHVARLAPEPRMALREAYFRHLGSPVGSFHLTAVARAAHGLVGRGRDQWAAPGEA</sequence>
<evidence type="ECO:0000313" key="3">
    <source>
        <dbReference type="Proteomes" id="UP001442841"/>
    </source>
</evidence>
<dbReference type="EMBL" id="CP154795">
    <property type="protein sequence ID" value="XAN05873.1"/>
    <property type="molecule type" value="Genomic_DNA"/>
</dbReference>
<dbReference type="GO" id="GO:0032259">
    <property type="term" value="P:methylation"/>
    <property type="evidence" value="ECO:0007669"/>
    <property type="project" value="UniProtKB-KW"/>
</dbReference>
<evidence type="ECO:0000313" key="2">
    <source>
        <dbReference type="EMBL" id="XAN05873.1"/>
    </source>
</evidence>
<dbReference type="CDD" id="cd02440">
    <property type="entry name" value="AdoMet_MTases"/>
    <property type="match status" value="1"/>
</dbReference>
<gene>
    <name evidence="2" type="ORF">AADG42_00640</name>
</gene>